<feature type="domain" description="NIDO" evidence="1">
    <location>
        <begin position="1"/>
        <end position="50"/>
    </location>
</feature>
<dbReference type="Pfam" id="PF06119">
    <property type="entry name" value="NIDO"/>
    <property type="match status" value="1"/>
</dbReference>
<dbReference type="Gene3D" id="2.60.40.10">
    <property type="entry name" value="Immunoglobulins"/>
    <property type="match status" value="1"/>
</dbReference>
<reference evidence="2" key="2">
    <citation type="submission" date="2021-01" db="UniProtKB">
        <authorList>
            <consortium name="EnsemblMetazoa"/>
        </authorList>
    </citation>
    <scope>IDENTIFICATION</scope>
</reference>
<evidence type="ECO:0000313" key="2">
    <source>
        <dbReference type="EnsemblMetazoa" id="XP_030838406"/>
    </source>
</evidence>
<dbReference type="InterPro" id="IPR003886">
    <property type="entry name" value="NIDO_dom"/>
</dbReference>
<dbReference type="RefSeq" id="XP_030838406.1">
    <property type="nucleotide sequence ID" value="XM_030982546.1"/>
</dbReference>
<keyword evidence="3" id="KW-1185">Reference proteome</keyword>
<dbReference type="OrthoDB" id="6236007at2759"/>
<evidence type="ECO:0000259" key="1">
    <source>
        <dbReference type="PROSITE" id="PS51220"/>
    </source>
</evidence>
<dbReference type="InParanoid" id="A0A7M7NLT6"/>
<protein>
    <recommendedName>
        <fullName evidence="1">NIDO domain-containing protein</fullName>
    </recommendedName>
</protein>
<sequence length="354" mass="38373">MWILLQIGFNAGDGIHAYTVHASQTEEVINMTTLSNVNVPGRFVFRVDLPAIRDPACKDHGDVDLYPAIDTMLGGNTIFIQGPCYDIFTSNVVCKFENTLSGGTVESSLRAFCVSPTLLSAGDVAVHVSLDGGATFPYTGHLQVELPTTSPMVFKVRESEWLTSSDLELMWDIHHLDGIDTVNVVVYSYWDSPDDDHMNQEIVETLARGVTYSDGGLNFVKPQSRHVAADGSDLMGVIGVIEDVDEDKNRLVVKKRQRKFFQSNCFLQSGGLFGAKLILFNGCSRKTLHLGALNGPTATDSQTGAPSTLALLVHVCSVKPREISVATALGRTAGTMLGESFQKTVKTGPVLFTV</sequence>
<dbReference type="KEGG" id="spu:105444626"/>
<dbReference type="Proteomes" id="UP000007110">
    <property type="component" value="Unassembled WGS sequence"/>
</dbReference>
<reference evidence="3" key="1">
    <citation type="submission" date="2015-02" db="EMBL/GenBank/DDBJ databases">
        <title>Genome sequencing for Strongylocentrotus purpuratus.</title>
        <authorList>
            <person name="Murali S."/>
            <person name="Liu Y."/>
            <person name="Vee V."/>
            <person name="English A."/>
            <person name="Wang M."/>
            <person name="Skinner E."/>
            <person name="Han Y."/>
            <person name="Muzny D.M."/>
            <person name="Worley K.C."/>
            <person name="Gibbs R.A."/>
        </authorList>
    </citation>
    <scope>NUCLEOTIDE SEQUENCE</scope>
</reference>
<dbReference type="EnsemblMetazoa" id="XM_030982546">
    <property type="protein sequence ID" value="XP_030838406"/>
    <property type="gene ID" value="LOC105444626"/>
</dbReference>
<proteinExistence type="predicted"/>
<evidence type="ECO:0000313" key="3">
    <source>
        <dbReference type="Proteomes" id="UP000007110"/>
    </source>
</evidence>
<organism evidence="2 3">
    <name type="scientific">Strongylocentrotus purpuratus</name>
    <name type="common">Purple sea urchin</name>
    <dbReference type="NCBI Taxonomy" id="7668"/>
    <lineage>
        <taxon>Eukaryota</taxon>
        <taxon>Metazoa</taxon>
        <taxon>Echinodermata</taxon>
        <taxon>Eleutherozoa</taxon>
        <taxon>Echinozoa</taxon>
        <taxon>Echinoidea</taxon>
        <taxon>Euechinoidea</taxon>
        <taxon>Echinacea</taxon>
        <taxon>Camarodonta</taxon>
        <taxon>Echinidea</taxon>
        <taxon>Strongylocentrotidae</taxon>
        <taxon>Strongylocentrotus</taxon>
    </lineage>
</organism>
<dbReference type="InterPro" id="IPR013783">
    <property type="entry name" value="Ig-like_fold"/>
</dbReference>
<name>A0A7M7NLT6_STRPU</name>
<dbReference type="GeneID" id="105444626"/>
<accession>A0A7M7NLT6</accession>
<dbReference type="InterPro" id="IPR014756">
    <property type="entry name" value="Ig_E-set"/>
</dbReference>
<dbReference type="SUPFAM" id="SSF81296">
    <property type="entry name" value="E set domains"/>
    <property type="match status" value="1"/>
</dbReference>
<dbReference type="GO" id="GO:0007160">
    <property type="term" value="P:cell-matrix adhesion"/>
    <property type="evidence" value="ECO:0007669"/>
    <property type="project" value="InterPro"/>
</dbReference>
<dbReference type="PROSITE" id="PS51220">
    <property type="entry name" value="NIDO"/>
    <property type="match status" value="1"/>
</dbReference>
<dbReference type="AlphaFoldDB" id="A0A7M7NLT6"/>